<dbReference type="InterPro" id="IPR011009">
    <property type="entry name" value="Kinase-like_dom_sf"/>
</dbReference>
<dbReference type="FunFam" id="3.30.200.20:FF:000268">
    <property type="entry name" value="probable receptor-like serine/threonine-protein kinase At5g57670"/>
    <property type="match status" value="1"/>
</dbReference>
<dbReference type="GO" id="GO:0005524">
    <property type="term" value="F:ATP binding"/>
    <property type="evidence" value="ECO:0007669"/>
    <property type="project" value="InterPro"/>
</dbReference>
<dbReference type="FunFam" id="1.10.510.10:FF:000284">
    <property type="entry name" value="Putative receptor-like serine/threonine-protein kinase"/>
    <property type="match status" value="1"/>
</dbReference>
<keyword evidence="4" id="KW-1185">Reference proteome</keyword>
<dbReference type="PROSITE" id="PS50011">
    <property type="entry name" value="PROTEIN_KINASE_DOM"/>
    <property type="match status" value="1"/>
</dbReference>
<gene>
    <name evidence="3" type="ORF">LWI28_012167</name>
</gene>
<feature type="region of interest" description="Disordered" evidence="1">
    <location>
        <begin position="178"/>
        <end position="220"/>
    </location>
</feature>
<proteinExistence type="predicted"/>
<evidence type="ECO:0000313" key="3">
    <source>
        <dbReference type="EMBL" id="KAI9181179.1"/>
    </source>
</evidence>
<evidence type="ECO:0000256" key="1">
    <source>
        <dbReference type="SAM" id="MobiDB-lite"/>
    </source>
</evidence>
<feature type="domain" description="Protein kinase" evidence="2">
    <location>
        <begin position="347"/>
        <end position="625"/>
    </location>
</feature>
<dbReference type="SUPFAM" id="SSF52402">
    <property type="entry name" value="Adenine nucleotide alpha hydrolases-like"/>
    <property type="match status" value="1"/>
</dbReference>
<dbReference type="InterPro" id="IPR000719">
    <property type="entry name" value="Prot_kinase_dom"/>
</dbReference>
<dbReference type="Pfam" id="PF00069">
    <property type="entry name" value="Pkinase"/>
    <property type="match status" value="1"/>
</dbReference>
<dbReference type="PANTHER" id="PTHR47987:SF11">
    <property type="entry name" value="RECEPTOR-LIKE CYTOSOLIC SERINE_THREONINE-PROTEIN KINASE RBK1 ISOFORM X1"/>
    <property type="match status" value="1"/>
</dbReference>
<organism evidence="3 4">
    <name type="scientific">Acer negundo</name>
    <name type="common">Box elder</name>
    <dbReference type="NCBI Taxonomy" id="4023"/>
    <lineage>
        <taxon>Eukaryota</taxon>
        <taxon>Viridiplantae</taxon>
        <taxon>Streptophyta</taxon>
        <taxon>Embryophyta</taxon>
        <taxon>Tracheophyta</taxon>
        <taxon>Spermatophyta</taxon>
        <taxon>Magnoliopsida</taxon>
        <taxon>eudicotyledons</taxon>
        <taxon>Gunneridae</taxon>
        <taxon>Pentapetalae</taxon>
        <taxon>rosids</taxon>
        <taxon>malvids</taxon>
        <taxon>Sapindales</taxon>
        <taxon>Sapindaceae</taxon>
        <taxon>Hippocastanoideae</taxon>
        <taxon>Acereae</taxon>
        <taxon>Acer</taxon>
    </lineage>
</organism>
<dbReference type="GO" id="GO:0004672">
    <property type="term" value="F:protein kinase activity"/>
    <property type="evidence" value="ECO:0007669"/>
    <property type="project" value="InterPro"/>
</dbReference>
<dbReference type="InterPro" id="IPR014729">
    <property type="entry name" value="Rossmann-like_a/b/a_fold"/>
</dbReference>
<dbReference type="Proteomes" id="UP001064489">
    <property type="component" value="Chromosome 4"/>
</dbReference>
<dbReference type="Pfam" id="PF00582">
    <property type="entry name" value="Usp"/>
    <property type="match status" value="1"/>
</dbReference>
<dbReference type="SUPFAM" id="SSF56112">
    <property type="entry name" value="Protein kinase-like (PK-like)"/>
    <property type="match status" value="1"/>
</dbReference>
<dbReference type="AlphaFoldDB" id="A0AAD5NUF8"/>
<dbReference type="Gene3D" id="3.30.200.20">
    <property type="entry name" value="Phosphorylase Kinase, domain 1"/>
    <property type="match status" value="1"/>
</dbReference>
<dbReference type="Gene3D" id="3.40.50.620">
    <property type="entry name" value="HUPs"/>
    <property type="match status" value="1"/>
</dbReference>
<dbReference type="PANTHER" id="PTHR47987">
    <property type="entry name" value="OS08G0249100 PROTEIN"/>
    <property type="match status" value="1"/>
</dbReference>
<name>A0AAD5NUF8_ACENE</name>
<dbReference type="InterPro" id="IPR006016">
    <property type="entry name" value="UspA"/>
</dbReference>
<reference evidence="3" key="2">
    <citation type="submission" date="2023-02" db="EMBL/GenBank/DDBJ databases">
        <authorList>
            <person name="Swenson N.G."/>
            <person name="Wegrzyn J.L."/>
            <person name="Mcevoy S.L."/>
        </authorList>
    </citation>
    <scope>NUCLEOTIDE SEQUENCE</scope>
    <source>
        <strain evidence="3">91603</strain>
        <tissue evidence="3">Leaf</tissue>
    </source>
</reference>
<sequence>MPVEMMMKKKEKKNVVVGIRIDSRSREILFWALAKVAEPGDSIIAVHVCRNLDHVSKNKSLLESYLEVYEGFCSVKKVDLTGQILTGTSARRVLVREAKNQAAVSMVVGMSKQSAFGGFASTARYCARRLTPTTDVLAIHNGKIVFRRCNNNQLPGVERNPIPSLSCLMENHNSSSLRESRSEFGDSEAETEKSSFGLIDNLKDEATDSTDTDSSMDRSSSFVHGYKGTSFRTTSPFAEDILEHRPGWPLLRRVSSVRPQPQASLTRNLSVVQWVLSLPDRSPQQSPRCSTIEENPMERQMSDIVDESIRNSSLGDLRKGLEILLNTSSSSLKWFSYEVLRTATSQFSSENLIGKGGCNRVYKGILPDGKRVAVKILQSSNVAWKDFAHEIDIISSLEHKHITPLLGICIEDDNLISVYHFLPKGSLEDNLHGKNNNKHVLSWEIRFNLAVGIAEALNYLHKECSRSVIHRDVKSSNILLSDRFEPQLSDFGLALWGPTTTSFLTEGDVVGTFGYLAPEYFMYGKVSDKIDVYAFGVVLLELLSGRKPIGFQTPKGQESLVMWAKPIIENGDVKRLLDPNLDGKFNDVQMQRMVLAATLCITRAARLRPKMREVLKLLRGDRDFEKCVNYQIKENEEVDNQDVNDDEVYPHSSPELHLGLALLDVDDDSTSLSSIEQSNHLSLDEYLKNRWSRSSSFN</sequence>
<dbReference type="InterPro" id="IPR008271">
    <property type="entry name" value="Ser/Thr_kinase_AS"/>
</dbReference>
<dbReference type="PROSITE" id="PS00108">
    <property type="entry name" value="PROTEIN_KINASE_ST"/>
    <property type="match status" value="1"/>
</dbReference>
<dbReference type="InterPro" id="IPR046958">
    <property type="entry name" value="RBK1/2/STUNTED"/>
</dbReference>
<reference evidence="3" key="1">
    <citation type="journal article" date="2022" name="Plant J.">
        <title>Strategies of tolerance reflected in two North American maple genomes.</title>
        <authorList>
            <person name="McEvoy S.L."/>
            <person name="Sezen U.U."/>
            <person name="Trouern-Trend A."/>
            <person name="McMahon S.M."/>
            <person name="Schaberg P.G."/>
            <person name="Yang J."/>
            <person name="Wegrzyn J.L."/>
            <person name="Swenson N.G."/>
        </authorList>
    </citation>
    <scope>NUCLEOTIDE SEQUENCE</scope>
    <source>
        <strain evidence="3">91603</strain>
    </source>
</reference>
<dbReference type="EMBL" id="JAJSOW010000101">
    <property type="protein sequence ID" value="KAI9181179.1"/>
    <property type="molecule type" value="Genomic_DNA"/>
</dbReference>
<evidence type="ECO:0000313" key="4">
    <source>
        <dbReference type="Proteomes" id="UP001064489"/>
    </source>
</evidence>
<dbReference type="CDD" id="cd00293">
    <property type="entry name" value="USP-like"/>
    <property type="match status" value="1"/>
</dbReference>
<evidence type="ECO:0000259" key="2">
    <source>
        <dbReference type="PROSITE" id="PS50011"/>
    </source>
</evidence>
<dbReference type="Gene3D" id="1.10.510.10">
    <property type="entry name" value="Transferase(Phosphotransferase) domain 1"/>
    <property type="match status" value="1"/>
</dbReference>
<protein>
    <recommendedName>
        <fullName evidence="2">Protein kinase domain-containing protein</fullName>
    </recommendedName>
</protein>
<accession>A0AAD5NUF8</accession>
<dbReference type="SMART" id="SM00220">
    <property type="entry name" value="S_TKc"/>
    <property type="match status" value="1"/>
</dbReference>
<comment type="caution">
    <text evidence="3">The sequence shown here is derived from an EMBL/GenBank/DDBJ whole genome shotgun (WGS) entry which is preliminary data.</text>
</comment>